<name>A0A3N4LGV4_9PEZI</name>
<dbReference type="InParanoid" id="A0A3N4LGV4"/>
<evidence type="ECO:0000313" key="2">
    <source>
        <dbReference type="Proteomes" id="UP000267821"/>
    </source>
</evidence>
<proteinExistence type="predicted"/>
<reference evidence="1 2" key="1">
    <citation type="journal article" date="2018" name="Nat. Ecol. Evol.">
        <title>Pezizomycetes genomes reveal the molecular basis of ectomycorrhizal truffle lifestyle.</title>
        <authorList>
            <person name="Murat C."/>
            <person name="Payen T."/>
            <person name="Noel B."/>
            <person name="Kuo A."/>
            <person name="Morin E."/>
            <person name="Chen J."/>
            <person name="Kohler A."/>
            <person name="Krizsan K."/>
            <person name="Balestrini R."/>
            <person name="Da Silva C."/>
            <person name="Montanini B."/>
            <person name="Hainaut M."/>
            <person name="Levati E."/>
            <person name="Barry K.W."/>
            <person name="Belfiori B."/>
            <person name="Cichocki N."/>
            <person name="Clum A."/>
            <person name="Dockter R.B."/>
            <person name="Fauchery L."/>
            <person name="Guy J."/>
            <person name="Iotti M."/>
            <person name="Le Tacon F."/>
            <person name="Lindquist E.A."/>
            <person name="Lipzen A."/>
            <person name="Malagnac F."/>
            <person name="Mello A."/>
            <person name="Molinier V."/>
            <person name="Miyauchi S."/>
            <person name="Poulain J."/>
            <person name="Riccioni C."/>
            <person name="Rubini A."/>
            <person name="Sitrit Y."/>
            <person name="Splivallo R."/>
            <person name="Traeger S."/>
            <person name="Wang M."/>
            <person name="Zifcakova L."/>
            <person name="Wipf D."/>
            <person name="Zambonelli A."/>
            <person name="Paolocci F."/>
            <person name="Nowrousian M."/>
            <person name="Ottonello S."/>
            <person name="Baldrian P."/>
            <person name="Spatafora J.W."/>
            <person name="Henrissat B."/>
            <person name="Nagy L.G."/>
            <person name="Aury J.M."/>
            <person name="Wincker P."/>
            <person name="Grigoriev I.V."/>
            <person name="Bonfante P."/>
            <person name="Martin F.M."/>
        </authorList>
    </citation>
    <scope>NUCLEOTIDE SEQUENCE [LARGE SCALE GENOMIC DNA]</scope>
    <source>
        <strain evidence="1 2">ATCC MYA-4762</strain>
    </source>
</reference>
<accession>A0A3N4LGV4</accession>
<evidence type="ECO:0008006" key="3">
    <source>
        <dbReference type="Google" id="ProtNLM"/>
    </source>
</evidence>
<dbReference type="STRING" id="1051890.A0A3N4LGV4"/>
<dbReference type="Proteomes" id="UP000267821">
    <property type="component" value="Unassembled WGS sequence"/>
</dbReference>
<dbReference type="OrthoDB" id="5274304at2759"/>
<organism evidence="1 2">
    <name type="scientific">Terfezia boudieri ATCC MYA-4762</name>
    <dbReference type="NCBI Taxonomy" id="1051890"/>
    <lineage>
        <taxon>Eukaryota</taxon>
        <taxon>Fungi</taxon>
        <taxon>Dikarya</taxon>
        <taxon>Ascomycota</taxon>
        <taxon>Pezizomycotina</taxon>
        <taxon>Pezizomycetes</taxon>
        <taxon>Pezizales</taxon>
        <taxon>Pezizaceae</taxon>
        <taxon>Terfezia</taxon>
    </lineage>
</organism>
<keyword evidence="2" id="KW-1185">Reference proteome</keyword>
<gene>
    <name evidence="1" type="ORF">L211DRAFT_789210</name>
</gene>
<sequence length="137" mass="16097">MPRRLWDLKSNRVVDNDLHTQSMLYPLFWAITHSWTNDMKPLAMTPINQYQWPIPLPGDIDLERDVRAELLSFGAEYVWLDVLCLRQHSGTQKPNDHNSTLDSMKQNEWKIDVPTIGNIYRAAERVVRYFNGLGRPF</sequence>
<dbReference type="EMBL" id="ML121554">
    <property type="protein sequence ID" value="RPB22120.1"/>
    <property type="molecule type" value="Genomic_DNA"/>
</dbReference>
<dbReference type="AlphaFoldDB" id="A0A3N4LGV4"/>
<protein>
    <recommendedName>
        <fullName evidence="3">Heterokaryon incompatibility domain-containing protein</fullName>
    </recommendedName>
</protein>
<feature type="non-terminal residue" evidence="1">
    <location>
        <position position="137"/>
    </location>
</feature>
<evidence type="ECO:0000313" key="1">
    <source>
        <dbReference type="EMBL" id="RPB22120.1"/>
    </source>
</evidence>